<evidence type="ECO:0000313" key="2">
    <source>
        <dbReference type="EMBL" id="CAB4176275.1"/>
    </source>
</evidence>
<dbReference type="EMBL" id="LR797367">
    <property type="protein sequence ID" value="CAB4210550.1"/>
    <property type="molecule type" value="Genomic_DNA"/>
</dbReference>
<evidence type="ECO:0000313" key="3">
    <source>
        <dbReference type="EMBL" id="CAB4210550.1"/>
    </source>
</evidence>
<evidence type="ECO:0000256" key="1">
    <source>
        <dbReference type="SAM" id="Phobius"/>
    </source>
</evidence>
<sequence length="55" mass="5732">MAIERIALWVALFLLVIQGVASVYQASRTSGPKQAGLVTNVALAALAVYGVFVAL</sequence>
<organism evidence="3">
    <name type="scientific">uncultured Caudovirales phage</name>
    <dbReference type="NCBI Taxonomy" id="2100421"/>
    <lineage>
        <taxon>Viruses</taxon>
        <taxon>Duplodnaviria</taxon>
        <taxon>Heunggongvirae</taxon>
        <taxon>Uroviricota</taxon>
        <taxon>Caudoviricetes</taxon>
        <taxon>Peduoviridae</taxon>
        <taxon>Maltschvirus</taxon>
        <taxon>Maltschvirus maltsch</taxon>
    </lineage>
</organism>
<reference evidence="3" key="1">
    <citation type="submission" date="2020-05" db="EMBL/GenBank/DDBJ databases">
        <authorList>
            <person name="Chiriac C."/>
            <person name="Salcher M."/>
            <person name="Ghai R."/>
            <person name="Kavagutti S V."/>
        </authorList>
    </citation>
    <scope>NUCLEOTIDE SEQUENCE</scope>
</reference>
<accession>A0A6J5SAW9</accession>
<keyword evidence="1" id="KW-1133">Transmembrane helix</keyword>
<evidence type="ECO:0000313" key="4">
    <source>
        <dbReference type="EMBL" id="CAB4223494.1"/>
    </source>
</evidence>
<keyword evidence="1" id="KW-0812">Transmembrane</keyword>
<proteinExistence type="predicted"/>
<protein>
    <submittedName>
        <fullName evidence="3">Uncharacterized protein</fullName>
    </submittedName>
</protein>
<gene>
    <name evidence="3" type="ORF">UFOVP1425_20</name>
    <name evidence="4" type="ORF">UFOVP1672_82</name>
    <name evidence="2" type="ORF">UFOVP988_20</name>
</gene>
<name>A0A6J5SAW9_9CAUD</name>
<keyword evidence="1" id="KW-0472">Membrane</keyword>
<dbReference type="EMBL" id="LR796943">
    <property type="protein sequence ID" value="CAB4176275.1"/>
    <property type="molecule type" value="Genomic_DNA"/>
</dbReference>
<feature type="transmembrane region" description="Helical" evidence="1">
    <location>
        <begin position="35"/>
        <end position="54"/>
    </location>
</feature>
<dbReference type="EMBL" id="LR797536">
    <property type="protein sequence ID" value="CAB4223494.1"/>
    <property type="molecule type" value="Genomic_DNA"/>
</dbReference>